<feature type="signal peptide" evidence="1">
    <location>
        <begin position="1"/>
        <end position="22"/>
    </location>
</feature>
<name>A0A2S9ID32_9GAMM</name>
<dbReference type="InterPro" id="IPR030678">
    <property type="entry name" value="Peptide/Ni-bd"/>
</dbReference>
<feature type="chain" id="PRO_5015659259" evidence="1">
    <location>
        <begin position="23"/>
        <end position="529"/>
    </location>
</feature>
<evidence type="ECO:0000313" key="4">
    <source>
        <dbReference type="Proteomes" id="UP000239181"/>
    </source>
</evidence>
<sequence length="529" mass="59631">MKALSKAIFIAAVGISAFSASAASDNSVIRYAIWSNPNGTFNPTLYFTDYDRAVIFNVFGRLFTLDKNQNPQPSLAERYDYSDDGKTLTLHLRQGVKWHDGKPFTAEDVAFTYGSEAAPDFPRDQPDFVKHLVGYEDYHSGKSADLAGIKVIDPQTVSFSFTAPYAAAFAHFADRPVLAKHIWNAIPVKEWNTATSLLRNPVGTGPYKFVEFVSDQYVKLERNDDYFGGAPKIKTFIFKVSNAQTVQNELINGDVDIAELSSWNKRDVETYQKAGIRIVEQPGVTAQYLSLDTRNPNLSDPRVRQAVAYGIDRQLIVDKLLFGHGLVFNTKDHPQSQYYPKDLNTYSYDPKKAQELLKEAGWSDTNGDGIVDKNGQNLTFTLNYPTGNRTRELTAPIIQQNLKKIGINVVLNVADFNATLAILQDKNKVYDGVLMGGTFRPGLYENNFWWERFSTPKLDALAEQFNTTVDAEKLKTSIGDWLKEVNQQVPHVWLYIPNQGYALSKRVSHYSAYPYEPFADVTQWTVNQQ</sequence>
<accession>A0A2S9ID32</accession>
<evidence type="ECO:0000259" key="2">
    <source>
        <dbReference type="Pfam" id="PF00496"/>
    </source>
</evidence>
<dbReference type="SUPFAM" id="SSF53850">
    <property type="entry name" value="Periplasmic binding protein-like II"/>
    <property type="match status" value="1"/>
</dbReference>
<dbReference type="GO" id="GO:0043190">
    <property type="term" value="C:ATP-binding cassette (ABC) transporter complex"/>
    <property type="evidence" value="ECO:0007669"/>
    <property type="project" value="InterPro"/>
</dbReference>
<dbReference type="Gene3D" id="3.40.190.10">
    <property type="entry name" value="Periplasmic binding protein-like II"/>
    <property type="match status" value="1"/>
</dbReference>
<dbReference type="Proteomes" id="UP000239181">
    <property type="component" value="Unassembled WGS sequence"/>
</dbReference>
<protein>
    <submittedName>
        <fullName evidence="3">ABC transporter substrate-binding protein</fullName>
    </submittedName>
</protein>
<dbReference type="Pfam" id="PF00496">
    <property type="entry name" value="SBP_bac_5"/>
    <property type="match status" value="1"/>
</dbReference>
<dbReference type="GO" id="GO:1904680">
    <property type="term" value="F:peptide transmembrane transporter activity"/>
    <property type="evidence" value="ECO:0007669"/>
    <property type="project" value="TreeGrafter"/>
</dbReference>
<feature type="domain" description="Solute-binding protein family 5" evidence="2">
    <location>
        <begin position="71"/>
        <end position="440"/>
    </location>
</feature>
<dbReference type="AlphaFoldDB" id="A0A2S9ID32"/>
<dbReference type="GO" id="GO:0015833">
    <property type="term" value="P:peptide transport"/>
    <property type="evidence" value="ECO:0007669"/>
    <property type="project" value="TreeGrafter"/>
</dbReference>
<proteinExistence type="predicted"/>
<dbReference type="RefSeq" id="WP_105592410.1">
    <property type="nucleotide sequence ID" value="NZ_PDET01000005.1"/>
</dbReference>
<dbReference type="OrthoDB" id="9801912at2"/>
<dbReference type="EMBL" id="PDET01000005">
    <property type="protein sequence ID" value="PRD15697.1"/>
    <property type="molecule type" value="Genomic_DNA"/>
</dbReference>
<dbReference type="Gene3D" id="3.90.76.10">
    <property type="entry name" value="Dipeptide-binding Protein, Domain 1"/>
    <property type="match status" value="1"/>
</dbReference>
<reference evidence="3 4" key="1">
    <citation type="submission" date="2017-10" db="EMBL/GenBank/DDBJ databases">
        <title>Draft genome of two endophytic bacteria isolated from 'guarana' Paullinia cupana (Mart.) Ducke.</title>
        <authorList>
            <person name="Siqueira K.A."/>
            <person name="Liotti R.G."/>
            <person name="Mendes T.A."/>
            <person name="Soares M.A."/>
        </authorList>
    </citation>
    <scope>NUCLEOTIDE SEQUENCE [LARGE SCALE GENOMIC DNA]</scope>
    <source>
        <strain evidence="3 4">342</strain>
    </source>
</reference>
<dbReference type="PANTHER" id="PTHR30290">
    <property type="entry name" value="PERIPLASMIC BINDING COMPONENT OF ABC TRANSPORTER"/>
    <property type="match status" value="1"/>
</dbReference>
<keyword evidence="4" id="KW-1185">Reference proteome</keyword>
<evidence type="ECO:0000313" key="3">
    <source>
        <dbReference type="EMBL" id="PRD15697.1"/>
    </source>
</evidence>
<gene>
    <name evidence="3" type="ORF">CQW29_09045</name>
</gene>
<organism evidence="3 4">
    <name type="scientific">Pantoea coffeiphila</name>
    <dbReference type="NCBI Taxonomy" id="1465635"/>
    <lineage>
        <taxon>Bacteria</taxon>
        <taxon>Pseudomonadati</taxon>
        <taxon>Pseudomonadota</taxon>
        <taxon>Gammaproteobacteria</taxon>
        <taxon>Enterobacterales</taxon>
        <taxon>Erwiniaceae</taxon>
        <taxon>Pantoea</taxon>
    </lineage>
</organism>
<evidence type="ECO:0000256" key="1">
    <source>
        <dbReference type="SAM" id="SignalP"/>
    </source>
</evidence>
<comment type="caution">
    <text evidence="3">The sequence shown here is derived from an EMBL/GenBank/DDBJ whole genome shotgun (WGS) entry which is preliminary data.</text>
</comment>
<dbReference type="InterPro" id="IPR000914">
    <property type="entry name" value="SBP_5_dom"/>
</dbReference>
<dbReference type="PIRSF" id="PIRSF002741">
    <property type="entry name" value="MppA"/>
    <property type="match status" value="1"/>
</dbReference>
<dbReference type="GO" id="GO:0030288">
    <property type="term" value="C:outer membrane-bounded periplasmic space"/>
    <property type="evidence" value="ECO:0007669"/>
    <property type="project" value="UniProtKB-ARBA"/>
</dbReference>
<dbReference type="InterPro" id="IPR039424">
    <property type="entry name" value="SBP_5"/>
</dbReference>
<keyword evidence="1" id="KW-0732">Signal</keyword>
<dbReference type="Gene3D" id="3.10.105.10">
    <property type="entry name" value="Dipeptide-binding Protein, Domain 3"/>
    <property type="match status" value="1"/>
</dbReference>